<dbReference type="Proteomes" id="UP000327013">
    <property type="component" value="Unassembled WGS sequence"/>
</dbReference>
<gene>
    <name evidence="2" type="ORF">FH972_023514</name>
</gene>
<evidence type="ECO:0008006" key="4">
    <source>
        <dbReference type="Google" id="ProtNLM"/>
    </source>
</evidence>
<dbReference type="SUPFAM" id="SSF53474">
    <property type="entry name" value="alpha/beta-Hydrolases"/>
    <property type="match status" value="1"/>
</dbReference>
<reference evidence="2 3" key="1">
    <citation type="submission" date="2019-06" db="EMBL/GenBank/DDBJ databases">
        <title>A chromosomal-level reference genome of Carpinus fangiana (Coryloideae, Betulaceae).</title>
        <authorList>
            <person name="Yang X."/>
            <person name="Wang Z."/>
            <person name="Zhang L."/>
            <person name="Hao G."/>
            <person name="Liu J."/>
            <person name="Yang Y."/>
        </authorList>
    </citation>
    <scope>NUCLEOTIDE SEQUENCE [LARGE SCALE GENOMIC DNA]</scope>
    <source>
        <strain evidence="2">Cfa_2016G</strain>
        <tissue evidence="2">Leaf</tissue>
    </source>
</reference>
<sequence length="316" mass="33169">MTRLTTLLSLLFAWGAFAAPIDSESKAPSFIFAGDAPYGVDSDVLDSVMTCAQEITPNSKNAVLLIHGTGSTGSESWARSYAKSLPTAGYAACYIDLPDRALADAQVSAAYIAYNMHKLSRMAGGNAIAVMSHSQGGPDTQWALRFWPSTHGVVRAFVGLSPDLTGVTRNSTISIACYTTQAAPLVCEPSLWQQAVGSNFTTVLKNDAAALVPTTLLWSETDTTVIPPEENASLPGATSYSVQKLCPEAVTDHVGMLFAAPTFAYAVDALDHGGRASFDRVKPDADKLCYTLYAPGLNDADVAYLEGSVGAVGGIA</sequence>
<dbReference type="OrthoDB" id="4605274at2759"/>
<evidence type="ECO:0000313" key="3">
    <source>
        <dbReference type="Proteomes" id="UP000327013"/>
    </source>
</evidence>
<accession>A0A5N6KVW0</accession>
<dbReference type="PANTHER" id="PTHR37574">
    <property type="entry name" value="LIPASE B"/>
    <property type="match status" value="1"/>
</dbReference>
<proteinExistence type="predicted"/>
<evidence type="ECO:0000313" key="2">
    <source>
        <dbReference type="EMBL" id="KAB8349488.1"/>
    </source>
</evidence>
<dbReference type="PANTHER" id="PTHR37574:SF1">
    <property type="entry name" value="LIPASE B"/>
    <property type="match status" value="1"/>
</dbReference>
<comment type="caution">
    <text evidence="2">The sequence shown here is derived from an EMBL/GenBank/DDBJ whole genome shotgun (WGS) entry which is preliminary data.</text>
</comment>
<dbReference type="AlphaFoldDB" id="A0A5N6KVW0"/>
<dbReference type="InterPro" id="IPR029058">
    <property type="entry name" value="AB_hydrolase_fold"/>
</dbReference>
<dbReference type="InterPro" id="IPR053228">
    <property type="entry name" value="Stereospecific_Lipase"/>
</dbReference>
<dbReference type="EMBL" id="VIBQ01000014">
    <property type="protein sequence ID" value="KAB8349488.1"/>
    <property type="molecule type" value="Genomic_DNA"/>
</dbReference>
<keyword evidence="3" id="KW-1185">Reference proteome</keyword>
<feature type="chain" id="PRO_5024323617" description="AB hydrolase-1 domain-containing protein" evidence="1">
    <location>
        <begin position="19"/>
        <end position="316"/>
    </location>
</feature>
<dbReference type="Gene3D" id="3.40.50.1820">
    <property type="entry name" value="alpha/beta hydrolase"/>
    <property type="match status" value="1"/>
</dbReference>
<name>A0A5N6KVW0_9ROSI</name>
<evidence type="ECO:0000256" key="1">
    <source>
        <dbReference type="SAM" id="SignalP"/>
    </source>
</evidence>
<organism evidence="2 3">
    <name type="scientific">Carpinus fangiana</name>
    <dbReference type="NCBI Taxonomy" id="176857"/>
    <lineage>
        <taxon>Eukaryota</taxon>
        <taxon>Viridiplantae</taxon>
        <taxon>Streptophyta</taxon>
        <taxon>Embryophyta</taxon>
        <taxon>Tracheophyta</taxon>
        <taxon>Spermatophyta</taxon>
        <taxon>Magnoliopsida</taxon>
        <taxon>eudicotyledons</taxon>
        <taxon>Gunneridae</taxon>
        <taxon>Pentapetalae</taxon>
        <taxon>rosids</taxon>
        <taxon>fabids</taxon>
        <taxon>Fagales</taxon>
        <taxon>Betulaceae</taxon>
        <taxon>Carpinus</taxon>
    </lineage>
</organism>
<keyword evidence="1" id="KW-0732">Signal</keyword>
<feature type="signal peptide" evidence="1">
    <location>
        <begin position="1"/>
        <end position="18"/>
    </location>
</feature>
<protein>
    <recommendedName>
        <fullName evidence="4">AB hydrolase-1 domain-containing protein</fullName>
    </recommendedName>
</protein>